<sequence>MTTDDGTQTRGAEALAEANFATYANPVVTEAIEEAAALRNDADAEKLHKLRVALRRMRTLLWAYRPILDAKYDNEQRDLFKSLASAAGNTRDWDILIELVENDGDETLLGAFRKHRNETAEKSAETLRNSHLDRTLRDAVSEANRELSTSSGRTPLTKFVQKRVKAAQDQLKKRMHHASKAGGSDYSSYHDVRKAGKKVRYLIEFFEPLLKKQQRHGLKNLKQLQKRFGELNDVVASRDLLNTHRASLPDGVGTKAALRALKKKQKRRIKAASKLL</sequence>
<evidence type="ECO:0000259" key="1">
    <source>
        <dbReference type="PROSITE" id="PS51708"/>
    </source>
</evidence>
<dbReference type="InterPro" id="IPR007899">
    <property type="entry name" value="CHAD_dom"/>
</dbReference>
<evidence type="ECO:0000313" key="2">
    <source>
        <dbReference type="EMBL" id="WOD14173.1"/>
    </source>
</evidence>
<protein>
    <submittedName>
        <fullName evidence="2">CHAD domain-containing protein</fullName>
    </submittedName>
</protein>
<dbReference type="Gene3D" id="1.40.20.10">
    <property type="entry name" value="CHAD domain"/>
    <property type="match status" value="1"/>
</dbReference>
<proteinExistence type="predicted"/>
<dbReference type="SMART" id="SM00880">
    <property type="entry name" value="CHAD"/>
    <property type="match status" value="1"/>
</dbReference>
<dbReference type="EMBL" id="CP136511">
    <property type="protein sequence ID" value="WOD14173.1"/>
    <property type="molecule type" value="Genomic_DNA"/>
</dbReference>
<dbReference type="PANTHER" id="PTHR39339:SF1">
    <property type="entry name" value="CHAD DOMAIN-CONTAINING PROTEIN"/>
    <property type="match status" value="1"/>
</dbReference>
<dbReference type="RefSeq" id="WP_317015973.1">
    <property type="nucleotide sequence ID" value="NZ_CP136511.1"/>
</dbReference>
<accession>A0ABZ0EAB0</accession>
<dbReference type="Proteomes" id="UP001302652">
    <property type="component" value="Chromosome 3"/>
</dbReference>
<evidence type="ECO:0000313" key="3">
    <source>
        <dbReference type="Proteomes" id="UP001302652"/>
    </source>
</evidence>
<keyword evidence="3" id="KW-1185">Reference proteome</keyword>
<organism evidence="2 3">
    <name type="scientific">Paraburkholderia kirstenboschensis</name>
    <dbReference type="NCBI Taxonomy" id="1245436"/>
    <lineage>
        <taxon>Bacteria</taxon>
        <taxon>Pseudomonadati</taxon>
        <taxon>Pseudomonadota</taxon>
        <taxon>Betaproteobacteria</taxon>
        <taxon>Burkholderiales</taxon>
        <taxon>Burkholderiaceae</taxon>
        <taxon>Paraburkholderia</taxon>
    </lineage>
</organism>
<dbReference type="Pfam" id="PF05235">
    <property type="entry name" value="CHAD"/>
    <property type="match status" value="1"/>
</dbReference>
<reference evidence="2 3" key="1">
    <citation type="submission" date="2023-10" db="EMBL/GenBank/DDBJ databases">
        <title>Surface-active antibiotics is a multifunctional adaptation for post-fire microbes.</title>
        <authorList>
            <person name="Liu M.D."/>
            <person name="Du Y."/>
            <person name="Koupaei S.K."/>
            <person name="Kim N.R."/>
            <person name="Zhang W."/>
            <person name="Traxler M.F."/>
        </authorList>
    </citation>
    <scope>NUCLEOTIDE SEQUENCE [LARGE SCALE GENOMIC DNA]</scope>
    <source>
        <strain evidence="2 3">F3</strain>
    </source>
</reference>
<gene>
    <name evidence="2" type="ORF">RW095_01215</name>
</gene>
<feature type="domain" description="CHAD" evidence="1">
    <location>
        <begin position="5"/>
        <end position="276"/>
    </location>
</feature>
<dbReference type="PROSITE" id="PS51708">
    <property type="entry name" value="CHAD"/>
    <property type="match status" value="1"/>
</dbReference>
<dbReference type="InterPro" id="IPR038186">
    <property type="entry name" value="CHAD_dom_sf"/>
</dbReference>
<dbReference type="PANTHER" id="PTHR39339">
    <property type="entry name" value="SLR1444 PROTEIN"/>
    <property type="match status" value="1"/>
</dbReference>
<name>A0ABZ0EAB0_9BURK</name>